<keyword evidence="1" id="KW-0808">Transferase</keyword>
<evidence type="ECO:0000259" key="3">
    <source>
        <dbReference type="PROSITE" id="PS51186"/>
    </source>
</evidence>
<evidence type="ECO:0000256" key="1">
    <source>
        <dbReference type="ARBA" id="ARBA00022679"/>
    </source>
</evidence>
<dbReference type="PANTHER" id="PTHR43877:SF5">
    <property type="entry name" value="BLL8307 PROTEIN"/>
    <property type="match status" value="1"/>
</dbReference>
<dbReference type="Gene3D" id="3.40.630.30">
    <property type="match status" value="1"/>
</dbReference>
<dbReference type="RefSeq" id="WP_285608443.1">
    <property type="nucleotide sequence ID" value="NZ_BSSD01000001.1"/>
</dbReference>
<dbReference type="SUPFAM" id="SSF55729">
    <property type="entry name" value="Acyl-CoA N-acyltransferases (Nat)"/>
    <property type="match status" value="1"/>
</dbReference>
<proteinExistence type="predicted"/>
<dbReference type="Proteomes" id="UP001165042">
    <property type="component" value="Unassembled WGS sequence"/>
</dbReference>
<dbReference type="SUPFAM" id="SSF55811">
    <property type="entry name" value="Nudix"/>
    <property type="match status" value="1"/>
</dbReference>
<protein>
    <recommendedName>
        <fullName evidence="3">N-acetyltransferase domain-containing protein</fullName>
    </recommendedName>
</protein>
<dbReference type="Pfam" id="PF00583">
    <property type="entry name" value="Acetyltransf_1"/>
    <property type="match status" value="1"/>
</dbReference>
<name>A0A9W6QJ56_9PSEU</name>
<dbReference type="Gene3D" id="3.90.79.10">
    <property type="entry name" value="Nucleoside Triphosphate Pyrophosphohydrolase"/>
    <property type="match status" value="1"/>
</dbReference>
<comment type="caution">
    <text evidence="4">The sequence shown here is derived from an EMBL/GenBank/DDBJ whole genome shotgun (WGS) entry which is preliminary data.</text>
</comment>
<dbReference type="EMBL" id="BSSD01000001">
    <property type="protein sequence ID" value="GLW90447.1"/>
    <property type="molecule type" value="Genomic_DNA"/>
</dbReference>
<evidence type="ECO:0000313" key="4">
    <source>
        <dbReference type="EMBL" id="GLW90447.1"/>
    </source>
</evidence>
<keyword evidence="2" id="KW-0012">Acyltransferase</keyword>
<gene>
    <name evidence="4" type="ORF">Aglo03_12630</name>
</gene>
<dbReference type="InterPro" id="IPR000182">
    <property type="entry name" value="GNAT_dom"/>
</dbReference>
<sequence>MSVAEVAVLAAGPDRWNILLVERGAGRWALPVGMVRGRGTVVRDVAEQTGLELTGADLRQVPCRAGVVHAGLLPELIPVGGGVRAARWWPLAQAQDLAPDHAAVLRVVADLVPKSVTEAARLRQPVLADATAIVELHQRTVDSAGPRDDDLTDVARYYLDAGGDFVVGSLGGFVLAMGGLRRTVDGAAEVRRMGVHPRWRRRGLGRRVLEHLEHRASALGLTRLVLDTRADQAAAISLYRRSGFTVTGEALVAGVPSVLFEKRL</sequence>
<reference evidence="4" key="1">
    <citation type="submission" date="2023-02" db="EMBL/GenBank/DDBJ databases">
        <title>Actinokineospora globicatena NBRC 15670.</title>
        <authorList>
            <person name="Ichikawa N."/>
            <person name="Sato H."/>
            <person name="Tonouchi N."/>
        </authorList>
    </citation>
    <scope>NUCLEOTIDE SEQUENCE</scope>
    <source>
        <strain evidence="4">NBRC 15670</strain>
    </source>
</reference>
<dbReference type="InterPro" id="IPR016181">
    <property type="entry name" value="Acyl_CoA_acyltransferase"/>
</dbReference>
<evidence type="ECO:0000256" key="2">
    <source>
        <dbReference type="ARBA" id="ARBA00023315"/>
    </source>
</evidence>
<dbReference type="PROSITE" id="PS51186">
    <property type="entry name" value="GNAT"/>
    <property type="match status" value="1"/>
</dbReference>
<dbReference type="PANTHER" id="PTHR43877">
    <property type="entry name" value="AMINOALKYLPHOSPHONATE N-ACETYLTRANSFERASE-RELATED-RELATED"/>
    <property type="match status" value="1"/>
</dbReference>
<dbReference type="AlphaFoldDB" id="A0A9W6QJ56"/>
<organism evidence="4 5">
    <name type="scientific">Actinokineospora globicatena</name>
    <dbReference type="NCBI Taxonomy" id="103729"/>
    <lineage>
        <taxon>Bacteria</taxon>
        <taxon>Bacillati</taxon>
        <taxon>Actinomycetota</taxon>
        <taxon>Actinomycetes</taxon>
        <taxon>Pseudonocardiales</taxon>
        <taxon>Pseudonocardiaceae</taxon>
        <taxon>Actinokineospora</taxon>
    </lineage>
</organism>
<dbReference type="InterPro" id="IPR015797">
    <property type="entry name" value="NUDIX_hydrolase-like_dom_sf"/>
</dbReference>
<dbReference type="InterPro" id="IPR050832">
    <property type="entry name" value="Bact_Acetyltransf"/>
</dbReference>
<keyword evidence="5" id="KW-1185">Reference proteome</keyword>
<feature type="domain" description="N-acetyltransferase" evidence="3">
    <location>
        <begin position="120"/>
        <end position="264"/>
    </location>
</feature>
<dbReference type="GO" id="GO:0016747">
    <property type="term" value="F:acyltransferase activity, transferring groups other than amino-acyl groups"/>
    <property type="evidence" value="ECO:0007669"/>
    <property type="project" value="InterPro"/>
</dbReference>
<evidence type="ECO:0000313" key="5">
    <source>
        <dbReference type="Proteomes" id="UP001165042"/>
    </source>
</evidence>
<accession>A0A9W6QJ56</accession>